<dbReference type="CDD" id="cd10551">
    <property type="entry name" value="PsrB"/>
    <property type="match status" value="1"/>
</dbReference>
<dbReference type="Pfam" id="PF13247">
    <property type="entry name" value="Fer4_11"/>
    <property type="match status" value="1"/>
</dbReference>
<dbReference type="SUPFAM" id="SSF54862">
    <property type="entry name" value="4Fe-4S ferredoxins"/>
    <property type="match status" value="1"/>
</dbReference>
<dbReference type="PANTHER" id="PTHR43177">
    <property type="entry name" value="PROTEIN NRFC"/>
    <property type="match status" value="1"/>
</dbReference>
<feature type="domain" description="4Fe-4S ferredoxin-type" evidence="5">
    <location>
        <begin position="82"/>
        <end position="111"/>
    </location>
</feature>
<gene>
    <name evidence="6" type="ORF">AAA083_04185</name>
</gene>
<dbReference type="Proteomes" id="UP001487305">
    <property type="component" value="Unassembled WGS sequence"/>
</dbReference>
<evidence type="ECO:0000313" key="7">
    <source>
        <dbReference type="Proteomes" id="UP001487305"/>
    </source>
</evidence>
<keyword evidence="1" id="KW-0004">4Fe-4S</keyword>
<feature type="domain" description="4Fe-4S ferredoxin-type" evidence="5">
    <location>
        <begin position="4"/>
        <end position="34"/>
    </location>
</feature>
<evidence type="ECO:0000256" key="4">
    <source>
        <dbReference type="ARBA" id="ARBA00023014"/>
    </source>
</evidence>
<evidence type="ECO:0000256" key="3">
    <source>
        <dbReference type="ARBA" id="ARBA00023004"/>
    </source>
</evidence>
<evidence type="ECO:0000256" key="2">
    <source>
        <dbReference type="ARBA" id="ARBA00022723"/>
    </source>
</evidence>
<dbReference type="InterPro" id="IPR050954">
    <property type="entry name" value="ET_IronSulfur_Cluster-Binding"/>
</dbReference>
<keyword evidence="7" id="KW-1185">Reference proteome</keyword>
<reference evidence="6 7" key="1">
    <citation type="submission" date="2024-04" db="EMBL/GenBank/DDBJ databases">
        <title>Human intestinal bacterial collection.</title>
        <authorList>
            <person name="Pauvert C."/>
            <person name="Hitch T.C.A."/>
            <person name="Clavel T."/>
        </authorList>
    </citation>
    <scope>NUCLEOTIDE SEQUENCE [LARGE SCALE GENOMIC DNA]</scope>
    <source>
        <strain evidence="6 7">CLA-KB-H42</strain>
    </source>
</reference>
<protein>
    <submittedName>
        <fullName evidence="6">4Fe-4S dicluster domain-containing protein</fullName>
    </submittedName>
</protein>
<evidence type="ECO:0000256" key="1">
    <source>
        <dbReference type="ARBA" id="ARBA00022485"/>
    </source>
</evidence>
<dbReference type="PROSITE" id="PS51379">
    <property type="entry name" value="4FE4S_FER_2"/>
    <property type="match status" value="3"/>
</dbReference>
<keyword evidence="4" id="KW-0411">Iron-sulfur</keyword>
<feature type="domain" description="4Fe-4S ferredoxin-type" evidence="5">
    <location>
        <begin position="50"/>
        <end position="81"/>
    </location>
</feature>
<dbReference type="PROSITE" id="PS00198">
    <property type="entry name" value="4FE4S_FER_1"/>
    <property type="match status" value="1"/>
</dbReference>
<accession>A0ABV1JAQ8</accession>
<dbReference type="EMBL" id="JBBNOP010000003">
    <property type="protein sequence ID" value="MEQ3362174.1"/>
    <property type="molecule type" value="Genomic_DNA"/>
</dbReference>
<keyword evidence="3" id="KW-0408">Iron</keyword>
<dbReference type="Gene3D" id="3.30.70.20">
    <property type="match status" value="2"/>
</dbReference>
<comment type="caution">
    <text evidence="6">The sequence shown here is derived from an EMBL/GenBank/DDBJ whole genome shotgun (WGS) entry which is preliminary data.</text>
</comment>
<keyword evidence="2" id="KW-0479">Metal-binding</keyword>
<name>A0ABV1JAQ8_9ACTN</name>
<sequence length="212" mass="23373">MSRYALVVNVDRCIGCHACEMACKVENGVALGSYWNKVVQVGPMGQFPDLHVYWLPVQCQQCEDAPCVHVCPTGASYRNEEGIVLVDKDKCIGCKYCMMACPYGVRSWNVKENVVEKCTLCAQRTGSGGLPKCVEDCCADARFYGDLDDPESPAAKAIAEAEADSVHCLTDVGNRPATRYILSERIAPWIESGNLQPITPDWPESSWKEKVQ</sequence>
<proteinExistence type="predicted"/>
<dbReference type="InterPro" id="IPR017900">
    <property type="entry name" value="4Fe4S_Fe_S_CS"/>
</dbReference>
<dbReference type="Pfam" id="PF00037">
    <property type="entry name" value="Fer4"/>
    <property type="match status" value="1"/>
</dbReference>
<organism evidence="6 7">
    <name type="scientific">Raoultibacter massiliensis</name>
    <dbReference type="NCBI Taxonomy" id="1852371"/>
    <lineage>
        <taxon>Bacteria</taxon>
        <taxon>Bacillati</taxon>
        <taxon>Actinomycetota</taxon>
        <taxon>Coriobacteriia</taxon>
        <taxon>Eggerthellales</taxon>
        <taxon>Eggerthellaceae</taxon>
        <taxon>Raoultibacter</taxon>
    </lineage>
</organism>
<dbReference type="RefSeq" id="WP_102374691.1">
    <property type="nucleotide sequence ID" value="NZ_DBFADM010000053.1"/>
</dbReference>
<dbReference type="PANTHER" id="PTHR43177:SF3">
    <property type="entry name" value="PROTEIN NRFC HOMOLOG"/>
    <property type="match status" value="1"/>
</dbReference>
<evidence type="ECO:0000259" key="5">
    <source>
        <dbReference type="PROSITE" id="PS51379"/>
    </source>
</evidence>
<evidence type="ECO:0000313" key="6">
    <source>
        <dbReference type="EMBL" id="MEQ3362174.1"/>
    </source>
</evidence>
<dbReference type="InterPro" id="IPR017896">
    <property type="entry name" value="4Fe4S_Fe-S-bd"/>
</dbReference>